<keyword evidence="3" id="KW-1185">Reference proteome</keyword>
<dbReference type="OrthoDB" id="863479at2"/>
<accession>A0A271J3I4</accession>
<reference evidence="2 3" key="1">
    <citation type="submission" date="2016-11" db="EMBL/GenBank/DDBJ databases">
        <title>Study of marine rhodopsin-containing bacteria.</title>
        <authorList>
            <person name="Yoshizawa S."/>
            <person name="Kumagai Y."/>
            <person name="Kogure K."/>
        </authorList>
    </citation>
    <scope>NUCLEOTIDE SEQUENCE [LARGE SCALE GENOMIC DNA]</scope>
    <source>
        <strain evidence="2 3">SAORIC-28</strain>
    </source>
</reference>
<dbReference type="Proteomes" id="UP000216339">
    <property type="component" value="Unassembled WGS sequence"/>
</dbReference>
<keyword evidence="1" id="KW-0732">Signal</keyword>
<evidence type="ECO:0000256" key="1">
    <source>
        <dbReference type="SAM" id="SignalP"/>
    </source>
</evidence>
<evidence type="ECO:0000313" key="3">
    <source>
        <dbReference type="Proteomes" id="UP000216339"/>
    </source>
</evidence>
<proteinExistence type="predicted"/>
<sequence length="275" mass="29937">MRIAALVLFALAALPAAGQSYFPLGDDDQWEYGYVLDPPFSDPDTIRYERRVAERVVVSDTAYAVIDLPALPTDTFRVDPEGRVWGRWYGRDALFLDVSRSDGERYELPESDGFAYVVTVRRPVSVTVPAGSFEDAVEFSFDIPDVFDDEFTVLLAPGVGVVSGFSLYNNMGDLFAATVDGQRVTSSELGPSETDVRAFPNPFRRSLTVTLPAGMWHHTVVLDARGRAVATLDASRCGPGSCALRWDGAGHPPGMYVVHAEGAARTVAVPVVLTR</sequence>
<gene>
    <name evidence="2" type="ORF">BSZ37_17410</name>
</gene>
<comment type="caution">
    <text evidence="2">The sequence shown here is derived from an EMBL/GenBank/DDBJ whole genome shotgun (WGS) entry which is preliminary data.</text>
</comment>
<dbReference type="EMBL" id="MQWD01000001">
    <property type="protein sequence ID" value="PAP78086.1"/>
    <property type="molecule type" value="Genomic_DNA"/>
</dbReference>
<feature type="chain" id="PRO_5012583146" description="FlgD Ig-like domain-containing protein" evidence="1">
    <location>
        <begin position="19"/>
        <end position="275"/>
    </location>
</feature>
<organism evidence="2 3">
    <name type="scientific">Rubrivirga marina</name>
    <dbReference type="NCBI Taxonomy" id="1196024"/>
    <lineage>
        <taxon>Bacteria</taxon>
        <taxon>Pseudomonadati</taxon>
        <taxon>Rhodothermota</taxon>
        <taxon>Rhodothermia</taxon>
        <taxon>Rhodothermales</taxon>
        <taxon>Rubricoccaceae</taxon>
        <taxon>Rubrivirga</taxon>
    </lineage>
</organism>
<evidence type="ECO:0000313" key="2">
    <source>
        <dbReference type="EMBL" id="PAP78086.1"/>
    </source>
</evidence>
<protein>
    <recommendedName>
        <fullName evidence="4">FlgD Ig-like domain-containing protein</fullName>
    </recommendedName>
</protein>
<dbReference type="AlphaFoldDB" id="A0A271J3I4"/>
<evidence type="ECO:0008006" key="4">
    <source>
        <dbReference type="Google" id="ProtNLM"/>
    </source>
</evidence>
<name>A0A271J3I4_9BACT</name>
<dbReference type="RefSeq" id="WP_095511760.1">
    <property type="nucleotide sequence ID" value="NZ_MQWD01000001.1"/>
</dbReference>
<feature type="signal peptide" evidence="1">
    <location>
        <begin position="1"/>
        <end position="18"/>
    </location>
</feature>